<keyword evidence="2" id="KW-0547">Nucleotide-binding</keyword>
<dbReference type="PANTHER" id="PTHR11575:SF24">
    <property type="entry name" value="5'-NUCLEOTIDASE"/>
    <property type="match status" value="1"/>
</dbReference>
<dbReference type="SUPFAM" id="SSF56300">
    <property type="entry name" value="Metallo-dependent phosphatases"/>
    <property type="match status" value="1"/>
</dbReference>
<dbReference type="KEGG" id="tai:Taci_0441"/>
<dbReference type="GO" id="GO:0009166">
    <property type="term" value="P:nucleotide catabolic process"/>
    <property type="evidence" value="ECO:0007669"/>
    <property type="project" value="InterPro"/>
</dbReference>
<dbReference type="RefSeq" id="WP_012869193.1">
    <property type="nucleotide sequence ID" value="NC_013522.1"/>
</dbReference>
<dbReference type="STRING" id="525903.Taci_0441"/>
<dbReference type="PROSITE" id="PS00786">
    <property type="entry name" value="5_NUCLEOTIDASE_2"/>
    <property type="match status" value="1"/>
</dbReference>
<dbReference type="OrthoDB" id="7820733at2"/>
<dbReference type="eggNOG" id="COG0737">
    <property type="taxonomic scope" value="Bacteria"/>
</dbReference>
<dbReference type="EMBL" id="CP001818">
    <property type="protein sequence ID" value="ACZ18677.1"/>
    <property type="molecule type" value="Genomic_DNA"/>
</dbReference>
<dbReference type="GO" id="GO:0008253">
    <property type="term" value="F:5'-nucleotidase activity"/>
    <property type="evidence" value="ECO:0007669"/>
    <property type="project" value="TreeGrafter"/>
</dbReference>
<dbReference type="HOGENOM" id="CLU_005854_7_3_0"/>
<organism evidence="5 6">
    <name type="scientific">Thermanaerovibrio acidaminovorans (strain ATCC 49978 / DSM 6589 / Su883)</name>
    <name type="common">Selenomonas acidaminovorans</name>
    <dbReference type="NCBI Taxonomy" id="525903"/>
    <lineage>
        <taxon>Bacteria</taxon>
        <taxon>Thermotogati</taxon>
        <taxon>Synergistota</taxon>
        <taxon>Synergistia</taxon>
        <taxon>Synergistales</taxon>
        <taxon>Synergistaceae</taxon>
        <taxon>Thermanaerovibrio</taxon>
    </lineage>
</organism>
<evidence type="ECO:0000313" key="6">
    <source>
        <dbReference type="Proteomes" id="UP000002030"/>
    </source>
</evidence>
<sequence length="520" mass="56906">MRRRFLRPVWGVAVLLLLLLGVMAEASQLTILHVNDTHGHAWPFDVSDGPSVGGFAPLSTLVDRIRREVESKGGHVILLHAGDFNTGVPESDQSDAMPDIVAMNMIRFDAATLGNHEFDKPREVLKRQLDFARFPVVNANLVDSMGFNPLKPYVVKDFGDVSVAIYGLLTPETAQLEPVHLKGWTLEDPVGVSRRLVPRLKNRARVVIALTHLGWSDDPSLPGTSRALAEARIPGLDVIVDGHSHTLFKEAPTIGHTTVVQAGDWGRYLGRLDLTIEDGRITRRSWRAIPVNLKRAVGPGGGKRVFEFLEGEIPSDPKVEAALDYFKRVGRERLDAVVGRTRVLLDGERERVRSMDTNLTNLVADAMRWKVGADVALLNGGAVRASISPGDVTYRDVLTVLPFGSTLYVVELTGEQLKRVLDFAVTVPAGKGGWPHFSNLTLRRGASGAQDVRVGGKPLDMGARYRLVTFNYLALGGDGYQVLKELKGYDTGFVDAAVLAEFMGTQGEISGWDGSQRYVP</sequence>
<dbReference type="InterPro" id="IPR006179">
    <property type="entry name" value="5_nucleotidase/apyrase"/>
</dbReference>
<dbReference type="Gene3D" id="3.90.780.10">
    <property type="entry name" value="5'-Nucleotidase, C-terminal domain"/>
    <property type="match status" value="1"/>
</dbReference>
<dbReference type="PANTHER" id="PTHR11575">
    <property type="entry name" value="5'-NUCLEOTIDASE-RELATED"/>
    <property type="match status" value="1"/>
</dbReference>
<feature type="domain" description="5'-Nucleotidase C-terminal" evidence="4">
    <location>
        <begin position="337"/>
        <end position="485"/>
    </location>
</feature>
<protein>
    <submittedName>
        <fullName evidence="5">5'-Nucleotidase domain protein</fullName>
    </submittedName>
</protein>
<dbReference type="GO" id="GO:0030288">
    <property type="term" value="C:outer membrane-bounded periplasmic space"/>
    <property type="evidence" value="ECO:0007669"/>
    <property type="project" value="TreeGrafter"/>
</dbReference>
<dbReference type="AlphaFoldDB" id="D1B8S4"/>
<keyword evidence="1" id="KW-0732">Signal</keyword>
<dbReference type="InterPro" id="IPR006146">
    <property type="entry name" value="5'-Nucleotdase_CS"/>
</dbReference>
<dbReference type="InterPro" id="IPR008334">
    <property type="entry name" value="5'-Nucleotdase_C"/>
</dbReference>
<evidence type="ECO:0000313" key="5">
    <source>
        <dbReference type="EMBL" id="ACZ18677.1"/>
    </source>
</evidence>
<evidence type="ECO:0000259" key="3">
    <source>
        <dbReference type="Pfam" id="PF00149"/>
    </source>
</evidence>
<dbReference type="Gene3D" id="3.60.21.10">
    <property type="match status" value="1"/>
</dbReference>
<dbReference type="InterPro" id="IPR029052">
    <property type="entry name" value="Metallo-depent_PP-like"/>
</dbReference>
<keyword evidence="2" id="KW-0378">Hydrolase</keyword>
<name>D1B8S4_THEAS</name>
<evidence type="ECO:0000256" key="1">
    <source>
        <dbReference type="ARBA" id="ARBA00022729"/>
    </source>
</evidence>
<dbReference type="EnsemblBacteria" id="ACZ18677">
    <property type="protein sequence ID" value="ACZ18677"/>
    <property type="gene ID" value="Taci_0441"/>
</dbReference>
<reference evidence="5 6" key="1">
    <citation type="journal article" date="2009" name="Stand. Genomic Sci.">
        <title>Complete genome sequence of Thermanaerovibrio acidaminovorans type strain (Su883).</title>
        <authorList>
            <person name="Chovatia M."/>
            <person name="Sikorski J."/>
            <person name="Schroder M."/>
            <person name="Lapidus A."/>
            <person name="Nolan M."/>
            <person name="Tice H."/>
            <person name="Glavina Del Rio T."/>
            <person name="Copeland A."/>
            <person name="Cheng J.F."/>
            <person name="Lucas S."/>
            <person name="Chen F."/>
            <person name="Bruce D."/>
            <person name="Goodwin L."/>
            <person name="Pitluck S."/>
            <person name="Ivanova N."/>
            <person name="Mavromatis K."/>
            <person name="Ovchinnikova G."/>
            <person name="Pati A."/>
            <person name="Chen A."/>
            <person name="Palaniappan K."/>
            <person name="Land M."/>
            <person name="Hauser L."/>
            <person name="Chang Y.J."/>
            <person name="Jeffries C.D."/>
            <person name="Chain P."/>
            <person name="Saunders E."/>
            <person name="Detter J.C."/>
            <person name="Brettin T."/>
            <person name="Rohde M."/>
            <person name="Goker M."/>
            <person name="Spring S."/>
            <person name="Bristow J."/>
            <person name="Markowitz V."/>
            <person name="Hugenholtz P."/>
            <person name="Kyrpides N.C."/>
            <person name="Klenk H.P."/>
            <person name="Eisen J.A."/>
        </authorList>
    </citation>
    <scope>NUCLEOTIDE SEQUENCE [LARGE SCALE GENOMIC DNA]</scope>
    <source>
        <strain evidence="6">ATCC 49978 / DSM 6589 / Su883</strain>
    </source>
</reference>
<keyword evidence="6" id="KW-1185">Reference proteome</keyword>
<dbReference type="GO" id="GO:0008768">
    <property type="term" value="F:UDP-sugar diphosphatase activity"/>
    <property type="evidence" value="ECO:0007669"/>
    <property type="project" value="TreeGrafter"/>
</dbReference>
<dbReference type="InterPro" id="IPR036907">
    <property type="entry name" value="5'-Nucleotdase_C_sf"/>
</dbReference>
<comment type="similarity">
    <text evidence="2">Belongs to the 5'-nucleotidase family.</text>
</comment>
<gene>
    <name evidence="5" type="ordered locus">Taci_0441</name>
</gene>
<accession>D1B8S4</accession>
<dbReference type="PATRIC" id="fig|525903.6.peg.447"/>
<dbReference type="GO" id="GO:0046872">
    <property type="term" value="F:metal ion binding"/>
    <property type="evidence" value="ECO:0007669"/>
    <property type="project" value="InterPro"/>
</dbReference>
<dbReference type="PRINTS" id="PR01607">
    <property type="entry name" value="APYRASEFAMLY"/>
</dbReference>
<evidence type="ECO:0000256" key="2">
    <source>
        <dbReference type="RuleBase" id="RU362119"/>
    </source>
</evidence>
<feature type="domain" description="Calcineurin-like phosphoesterase" evidence="3">
    <location>
        <begin position="29"/>
        <end position="246"/>
    </location>
</feature>
<dbReference type="InterPro" id="IPR004843">
    <property type="entry name" value="Calcineurin-like_PHP"/>
</dbReference>
<dbReference type="Proteomes" id="UP000002030">
    <property type="component" value="Chromosome"/>
</dbReference>
<proteinExistence type="inferred from homology"/>
<dbReference type="GO" id="GO:0000166">
    <property type="term" value="F:nucleotide binding"/>
    <property type="evidence" value="ECO:0007669"/>
    <property type="project" value="UniProtKB-KW"/>
</dbReference>
<dbReference type="Pfam" id="PF02872">
    <property type="entry name" value="5_nucleotid_C"/>
    <property type="match status" value="1"/>
</dbReference>
<dbReference type="Pfam" id="PF00149">
    <property type="entry name" value="Metallophos"/>
    <property type="match status" value="1"/>
</dbReference>
<dbReference type="SUPFAM" id="SSF55816">
    <property type="entry name" value="5'-nucleotidase (syn. UDP-sugar hydrolase), C-terminal domain"/>
    <property type="match status" value="1"/>
</dbReference>
<evidence type="ECO:0000259" key="4">
    <source>
        <dbReference type="Pfam" id="PF02872"/>
    </source>
</evidence>